<dbReference type="InterPro" id="IPR036866">
    <property type="entry name" value="RibonucZ/Hydroxyglut_hydro"/>
</dbReference>
<dbReference type="AlphaFoldDB" id="B0KB60"/>
<evidence type="ECO:0000313" key="2">
    <source>
        <dbReference type="Proteomes" id="UP000002156"/>
    </source>
</evidence>
<sequence>MKISFLGAAKEVTGLCYLVETEKTKFLVDLCYKSYRGFMQVYASR</sequence>
<dbReference type="STRING" id="340099.Teth39_1604"/>
<accession>B0KB60</accession>
<dbReference type="SUPFAM" id="SSF56281">
    <property type="entry name" value="Metallo-hydrolase/oxidoreductase"/>
    <property type="match status" value="1"/>
</dbReference>
<dbReference type="KEGG" id="tpd:Teth39_1604"/>
<name>B0KB60_THEP3</name>
<reference evidence="2" key="1">
    <citation type="submission" date="2008-01" db="EMBL/GenBank/DDBJ databases">
        <title>Complete sequence of Thermoanaerobacter pseudethanolicus 39E.</title>
        <authorList>
            <person name="Copeland A."/>
            <person name="Lucas S."/>
            <person name="Lapidus A."/>
            <person name="Barry K."/>
            <person name="Glavina del Rio T."/>
            <person name="Dalin E."/>
            <person name="Tice H."/>
            <person name="Pitluck S."/>
            <person name="Bruce D."/>
            <person name="Goodwin L."/>
            <person name="Saunders E."/>
            <person name="Brettin T."/>
            <person name="Detter J.C."/>
            <person name="Han C."/>
            <person name="Schmutz J."/>
            <person name="Larimer F."/>
            <person name="Land M."/>
            <person name="Hauser L."/>
            <person name="Kyrpides N."/>
            <person name="Lykidis A."/>
            <person name="Hemme C."/>
            <person name="Fields M.W."/>
            <person name="He Z."/>
            <person name="Zhou J."/>
            <person name="Richardson P."/>
        </authorList>
    </citation>
    <scope>NUCLEOTIDE SEQUENCE [LARGE SCALE GENOMIC DNA]</scope>
    <source>
        <strain evidence="2">ATCC 33223 / DSM 2355 / 39E</strain>
    </source>
</reference>
<dbReference type="Proteomes" id="UP000002156">
    <property type="component" value="Chromosome"/>
</dbReference>
<dbReference type="Gene3D" id="3.60.15.10">
    <property type="entry name" value="Ribonuclease Z/Hydroxyacylglutathione hydrolase-like"/>
    <property type="match status" value="1"/>
</dbReference>
<evidence type="ECO:0000313" key="1">
    <source>
        <dbReference type="EMBL" id="ABY95248.1"/>
    </source>
</evidence>
<dbReference type="EMBL" id="CP000924">
    <property type="protein sequence ID" value="ABY95248.1"/>
    <property type="molecule type" value="Genomic_DNA"/>
</dbReference>
<proteinExistence type="predicted"/>
<protein>
    <submittedName>
        <fullName evidence="1">Uncharacterized protein</fullName>
    </submittedName>
</protein>
<keyword evidence="2" id="KW-1185">Reference proteome</keyword>
<gene>
    <name evidence="1" type="ordered locus">Teth39_1604</name>
</gene>
<organism evidence="1 2">
    <name type="scientific">Thermoanaerobacter pseudethanolicus (strain ATCC 33223 / 39E)</name>
    <name type="common">Clostridium thermohydrosulfuricum</name>
    <dbReference type="NCBI Taxonomy" id="340099"/>
    <lineage>
        <taxon>Bacteria</taxon>
        <taxon>Bacillati</taxon>
        <taxon>Bacillota</taxon>
        <taxon>Clostridia</taxon>
        <taxon>Thermoanaerobacterales</taxon>
        <taxon>Thermoanaerobacteraceae</taxon>
        <taxon>Thermoanaerobacter</taxon>
    </lineage>
</organism>
<dbReference type="HOGENOM" id="CLU_3206366_0_0_9"/>